<reference evidence="2 3" key="1">
    <citation type="submission" date="2016-10" db="EMBL/GenBank/DDBJ databases">
        <authorList>
            <person name="de Groot N.N."/>
        </authorList>
    </citation>
    <scope>NUCLEOTIDE SEQUENCE [LARGE SCALE GENOMIC DNA]</scope>
    <source>
        <strain evidence="2 3">DSM 22489</strain>
    </source>
</reference>
<protein>
    <submittedName>
        <fullName evidence="2">Uncharacterized protein</fullName>
    </submittedName>
</protein>
<dbReference type="AlphaFoldDB" id="A0A1H5Y8U0"/>
<gene>
    <name evidence="2" type="ORF">SAMN05421819_2183</name>
</gene>
<evidence type="ECO:0000313" key="2">
    <source>
        <dbReference type="EMBL" id="SEG20431.1"/>
    </source>
</evidence>
<sequence>MFGIPQIITKGFIWGAGITRPRQGQERVAVYYITGIVAGTLVVLTTMFFVLQHLIR</sequence>
<evidence type="ECO:0000256" key="1">
    <source>
        <dbReference type="SAM" id="Phobius"/>
    </source>
</evidence>
<keyword evidence="1" id="KW-1133">Transmembrane helix</keyword>
<accession>A0A1H5Y8U0</accession>
<keyword evidence="1" id="KW-0812">Transmembrane</keyword>
<keyword evidence="3" id="KW-1185">Reference proteome</keyword>
<proteinExistence type="predicted"/>
<evidence type="ECO:0000313" key="3">
    <source>
        <dbReference type="Proteomes" id="UP000236728"/>
    </source>
</evidence>
<feature type="transmembrane region" description="Helical" evidence="1">
    <location>
        <begin position="29"/>
        <end position="51"/>
    </location>
</feature>
<dbReference type="RefSeq" id="WP_160115102.1">
    <property type="nucleotide sequence ID" value="NZ_FNVA01000003.1"/>
</dbReference>
<dbReference type="Proteomes" id="UP000236728">
    <property type="component" value="Unassembled WGS sequence"/>
</dbReference>
<dbReference type="EMBL" id="FNVA01000003">
    <property type="protein sequence ID" value="SEG20431.1"/>
    <property type="molecule type" value="Genomic_DNA"/>
</dbReference>
<organism evidence="2 3">
    <name type="scientific">Bryocella elongata</name>
    <dbReference type="NCBI Taxonomy" id="863522"/>
    <lineage>
        <taxon>Bacteria</taxon>
        <taxon>Pseudomonadati</taxon>
        <taxon>Acidobacteriota</taxon>
        <taxon>Terriglobia</taxon>
        <taxon>Terriglobales</taxon>
        <taxon>Acidobacteriaceae</taxon>
        <taxon>Bryocella</taxon>
    </lineage>
</organism>
<keyword evidence="1" id="KW-0472">Membrane</keyword>
<name>A0A1H5Y8U0_9BACT</name>
<dbReference type="OrthoDB" id="122903at2"/>